<proteinExistence type="predicted"/>
<gene>
    <name evidence="2" type="ORF">COCNU_08G006510</name>
</gene>
<evidence type="ECO:0000313" key="3">
    <source>
        <dbReference type="Proteomes" id="UP000797356"/>
    </source>
</evidence>
<evidence type="ECO:0000313" key="2">
    <source>
        <dbReference type="EMBL" id="KAG1359205.1"/>
    </source>
</evidence>
<evidence type="ECO:0000256" key="1">
    <source>
        <dbReference type="SAM" id="MobiDB-lite"/>
    </source>
</evidence>
<dbReference type="OrthoDB" id="10576536at2759"/>
<evidence type="ECO:0008006" key="4">
    <source>
        <dbReference type="Google" id="ProtNLM"/>
    </source>
</evidence>
<reference evidence="2" key="1">
    <citation type="journal article" date="2017" name="Gigascience">
        <title>The genome draft of coconut (Cocos nucifera).</title>
        <authorList>
            <person name="Xiao Y."/>
            <person name="Xu P."/>
            <person name="Fan H."/>
            <person name="Baudouin L."/>
            <person name="Xia W."/>
            <person name="Bocs S."/>
            <person name="Xu J."/>
            <person name="Li Q."/>
            <person name="Guo A."/>
            <person name="Zhou L."/>
            <person name="Li J."/>
            <person name="Wu Y."/>
            <person name="Ma Z."/>
            <person name="Armero A."/>
            <person name="Issali A.E."/>
            <person name="Liu N."/>
            <person name="Peng M."/>
            <person name="Yang Y."/>
        </authorList>
    </citation>
    <scope>NUCLEOTIDE SEQUENCE</scope>
    <source>
        <tissue evidence="2">Spear leaf of Hainan Tall coconut</tissue>
    </source>
</reference>
<reference evidence="2" key="2">
    <citation type="submission" date="2019-07" db="EMBL/GenBank/DDBJ databases">
        <authorList>
            <person name="Yang Y."/>
            <person name="Bocs S."/>
            <person name="Baudouin L."/>
        </authorList>
    </citation>
    <scope>NUCLEOTIDE SEQUENCE</scope>
    <source>
        <tissue evidence="2">Spear leaf of Hainan Tall coconut</tissue>
    </source>
</reference>
<protein>
    <recommendedName>
        <fullName evidence="4">DUF4283 domain-containing protein</fullName>
    </recommendedName>
</protein>
<dbReference type="EMBL" id="CM017879">
    <property type="protein sequence ID" value="KAG1359205.1"/>
    <property type="molecule type" value="Genomic_DNA"/>
</dbReference>
<sequence length="125" mass="14238">MVASWKEWENVAIFIRSIGRQVPLDWVAKEVKDKCKLEYEPETFAMAEDHYLLRFREAVDCKAALRGGPWFVVGQLLAMERRTYSGSPLSSRISPSSATSAAGWGTEDRTEVEERDQLTAKVDWP</sequence>
<dbReference type="Proteomes" id="UP000797356">
    <property type="component" value="Chromosome 8"/>
</dbReference>
<organism evidence="2 3">
    <name type="scientific">Cocos nucifera</name>
    <name type="common">Coconut palm</name>
    <dbReference type="NCBI Taxonomy" id="13894"/>
    <lineage>
        <taxon>Eukaryota</taxon>
        <taxon>Viridiplantae</taxon>
        <taxon>Streptophyta</taxon>
        <taxon>Embryophyta</taxon>
        <taxon>Tracheophyta</taxon>
        <taxon>Spermatophyta</taxon>
        <taxon>Magnoliopsida</taxon>
        <taxon>Liliopsida</taxon>
        <taxon>Arecaceae</taxon>
        <taxon>Arecoideae</taxon>
        <taxon>Cocoseae</taxon>
        <taxon>Attaleinae</taxon>
        <taxon>Cocos</taxon>
    </lineage>
</organism>
<dbReference type="AlphaFoldDB" id="A0A8K0N6B1"/>
<comment type="caution">
    <text evidence="2">The sequence shown here is derived from an EMBL/GenBank/DDBJ whole genome shotgun (WGS) entry which is preliminary data.</text>
</comment>
<feature type="region of interest" description="Disordered" evidence="1">
    <location>
        <begin position="85"/>
        <end position="125"/>
    </location>
</feature>
<name>A0A8K0N6B1_COCNU</name>
<feature type="compositionally biased region" description="Low complexity" evidence="1">
    <location>
        <begin position="85"/>
        <end position="102"/>
    </location>
</feature>
<keyword evidence="3" id="KW-1185">Reference proteome</keyword>
<accession>A0A8K0N6B1</accession>